<feature type="compositionally biased region" description="Polar residues" evidence="1">
    <location>
        <begin position="89"/>
        <end position="107"/>
    </location>
</feature>
<organism evidence="2 3">
    <name type="scientific">Lachnellula suecica</name>
    <dbReference type="NCBI Taxonomy" id="602035"/>
    <lineage>
        <taxon>Eukaryota</taxon>
        <taxon>Fungi</taxon>
        <taxon>Dikarya</taxon>
        <taxon>Ascomycota</taxon>
        <taxon>Pezizomycotina</taxon>
        <taxon>Leotiomycetes</taxon>
        <taxon>Helotiales</taxon>
        <taxon>Lachnaceae</taxon>
        <taxon>Lachnellula</taxon>
    </lineage>
</organism>
<protein>
    <submittedName>
        <fullName evidence="2">Uncharacterized protein</fullName>
    </submittedName>
</protein>
<dbReference type="OrthoDB" id="6079484at2759"/>
<evidence type="ECO:0000313" key="2">
    <source>
        <dbReference type="EMBL" id="TVY80667.1"/>
    </source>
</evidence>
<keyword evidence="3" id="KW-1185">Reference proteome</keyword>
<name>A0A8T9C8A0_9HELO</name>
<accession>A0A8T9C8A0</accession>
<evidence type="ECO:0000256" key="1">
    <source>
        <dbReference type="SAM" id="MobiDB-lite"/>
    </source>
</evidence>
<evidence type="ECO:0000313" key="3">
    <source>
        <dbReference type="Proteomes" id="UP000469558"/>
    </source>
</evidence>
<sequence>MSGSGGYYKYRCKYFFSHNCPHWVWVHNAPCAHCLADGRDSDAAIMPSPFRLSREVYVPQLENGALHYIIMEIIANSDADSGWTVKNIPNQTSPIATGPTAVSSTVTDRIDSQKHSKSGLGVQGGGAGWSVKTSNPE</sequence>
<dbReference type="EMBL" id="QGMK01000635">
    <property type="protein sequence ID" value="TVY80667.1"/>
    <property type="molecule type" value="Genomic_DNA"/>
</dbReference>
<dbReference type="Proteomes" id="UP000469558">
    <property type="component" value="Unassembled WGS sequence"/>
</dbReference>
<gene>
    <name evidence="2" type="ORF">LSUE1_G004501</name>
</gene>
<dbReference type="AlphaFoldDB" id="A0A8T9C8A0"/>
<reference evidence="2 3" key="1">
    <citation type="submission" date="2018-05" db="EMBL/GenBank/DDBJ databases">
        <title>Genome sequencing and assembly of the regulated plant pathogen Lachnellula willkommii and related sister species for the development of diagnostic species identification markers.</title>
        <authorList>
            <person name="Giroux E."/>
            <person name="Bilodeau G."/>
        </authorList>
    </citation>
    <scope>NUCLEOTIDE SEQUENCE [LARGE SCALE GENOMIC DNA]</scope>
    <source>
        <strain evidence="2 3">CBS 268.59</strain>
    </source>
</reference>
<proteinExistence type="predicted"/>
<feature type="region of interest" description="Disordered" evidence="1">
    <location>
        <begin position="89"/>
        <end position="137"/>
    </location>
</feature>
<comment type="caution">
    <text evidence="2">The sequence shown here is derived from an EMBL/GenBank/DDBJ whole genome shotgun (WGS) entry which is preliminary data.</text>
</comment>